<proteinExistence type="predicted"/>
<evidence type="ECO:0000256" key="1">
    <source>
        <dbReference type="SAM" id="MobiDB-lite"/>
    </source>
</evidence>
<sequence>MSVNIGDGEETAAETEVTQDDRPIKEIIKDSAKAYARAKGRQAFFWAVKNMKAQAKEKGKDPKSVKVPTKKASALRVGDLTAKGELRNSQVSPIDKKKMELTFIGDSGVVYETVDKNTSYKVVSRREVKER</sequence>
<protein>
    <submittedName>
        <fullName evidence="2">Uncharacterized protein</fullName>
    </submittedName>
</protein>
<evidence type="ECO:0000313" key="3">
    <source>
        <dbReference type="Proteomes" id="UP000225758"/>
    </source>
</evidence>
<accession>A0A222YY27</accession>
<feature type="region of interest" description="Disordered" evidence="1">
    <location>
        <begin position="1"/>
        <end position="21"/>
    </location>
</feature>
<dbReference type="Proteomes" id="UP000225758">
    <property type="component" value="Segment"/>
</dbReference>
<organism evidence="2 3">
    <name type="scientific">Streptomyces phage Sushi23</name>
    <dbReference type="NCBI Taxonomy" id="2015806"/>
    <lineage>
        <taxon>Viruses</taxon>
        <taxon>Duplodnaviria</taxon>
        <taxon>Heunggongvirae</taxon>
        <taxon>Uroviricota</taxon>
        <taxon>Caudoviricetes</taxon>
        <taxon>Stanwilliamsviridae</taxon>
        <taxon>Boydwoodruffvirinae</taxon>
        <taxon>Samistivirus</taxon>
        <taxon>Samistivirus peebs</taxon>
    </lineage>
</organism>
<name>A0A222YY27_9CAUD</name>
<dbReference type="EMBL" id="MF358542">
    <property type="protein sequence ID" value="ASR76562.1"/>
    <property type="molecule type" value="Genomic_DNA"/>
</dbReference>
<evidence type="ECO:0000313" key="2">
    <source>
        <dbReference type="EMBL" id="ASR76562.1"/>
    </source>
</evidence>
<gene>
    <name evidence="2" type="ORF">SEA_SUSHI23_154</name>
</gene>
<reference evidence="2 3" key="1">
    <citation type="submission" date="2017-06" db="EMBL/GenBank/DDBJ databases">
        <authorList>
            <person name="Mageeney C.M."/>
            <person name="Olugbade I.D."/>
            <person name="Kenna M.A."/>
            <person name="Ware V.C."/>
            <person name="Garlena R.A."/>
            <person name="Russell D.A."/>
            <person name="Pope W.H."/>
            <person name="Jacobs-Sera D."/>
            <person name="Hendrix R.W."/>
            <person name="Hatfull G.F."/>
        </authorList>
    </citation>
    <scope>NUCLEOTIDE SEQUENCE [LARGE SCALE GENOMIC DNA]</scope>
</reference>